<dbReference type="Gene3D" id="3.30.565.10">
    <property type="entry name" value="Histidine kinase-like ATPase, C-terminal domain"/>
    <property type="match status" value="1"/>
</dbReference>
<evidence type="ECO:0000256" key="7">
    <source>
        <dbReference type="ARBA" id="ARBA00022777"/>
    </source>
</evidence>
<dbReference type="PANTHER" id="PTHR45436">
    <property type="entry name" value="SENSOR HISTIDINE KINASE YKOH"/>
    <property type="match status" value="1"/>
</dbReference>
<evidence type="ECO:0000256" key="1">
    <source>
        <dbReference type="ARBA" id="ARBA00000085"/>
    </source>
</evidence>
<dbReference type="InterPro" id="IPR050428">
    <property type="entry name" value="TCS_sensor_his_kinase"/>
</dbReference>
<sequence length="453" mass="49165">MVPGSLRLRLILSAVISSALAVAAAGVALVVLADRHVERRLVQEVGAHLDQLTALLRVGARGPEVIDDLADPRFVRPFSGLYFQIVEAGDIKIRSRSLWDQTLPIPPEAPEGEVRELKGPRDQALMTLERRVSMAAEGGDLRTFRLFVGEDRAEIDGLVFDFALEAAAFLFVLVAFLTLAGWAYITVGLKPLENLRDLVLQVRRGKTRRLDGAFPNEVLPLVEELNGLIDAQEQAVERARARAGDLAHGLKTPLAVLSAESRSLRERGETEAADAIDIEVAGLSRFVERELARSRAAAVPYLNRLDLSRALDRMVGAMQRLPRGEELDWLVEIPPGLTAPLHPEDANEILGNLLDNARKWAAGRIEVSAHAAGERIEVVVADDGPGVPEARREAVLKRGIRLDETVQGSGLGLSIVDDLVTSYRGTLALSETPGGGLTVRVELPRSPSAVETE</sequence>
<dbReference type="Proteomes" id="UP000048984">
    <property type="component" value="Unassembled WGS sequence"/>
</dbReference>
<evidence type="ECO:0000256" key="8">
    <source>
        <dbReference type="ARBA" id="ARBA00022989"/>
    </source>
</evidence>
<dbReference type="PROSITE" id="PS50109">
    <property type="entry name" value="HIS_KIN"/>
    <property type="match status" value="1"/>
</dbReference>
<reference evidence="14 15" key="1">
    <citation type="submission" date="2015-09" db="EMBL/GenBank/DDBJ databases">
        <authorList>
            <person name="Jackson K.R."/>
            <person name="Lunt B.L."/>
            <person name="Fisher J.N.B."/>
            <person name="Gardner A.V."/>
            <person name="Bailey M.E."/>
            <person name="Deus L.M."/>
            <person name="Earl A.S."/>
            <person name="Gibby P.D."/>
            <person name="Hartmann K.A."/>
            <person name="Liu J.E."/>
            <person name="Manci A.M."/>
            <person name="Nielsen D.A."/>
            <person name="Solomon M.B."/>
            <person name="Breakwell D.P."/>
            <person name="Burnett S.H."/>
            <person name="Grose J.H."/>
        </authorList>
    </citation>
    <scope>NUCLEOTIDE SEQUENCE [LARGE SCALE GENOMIC DNA]</scope>
    <source>
        <strain evidence="14 15">16</strain>
    </source>
</reference>
<dbReference type="InterPro" id="IPR003594">
    <property type="entry name" value="HATPase_dom"/>
</dbReference>
<evidence type="ECO:0000259" key="12">
    <source>
        <dbReference type="PROSITE" id="PS50109"/>
    </source>
</evidence>
<keyword evidence="5" id="KW-0808">Transferase</keyword>
<dbReference type="EC" id="2.7.13.3" evidence="3"/>
<keyword evidence="9" id="KW-0902">Two-component regulatory system</keyword>
<reference evidence="14 15" key="2">
    <citation type="submission" date="2015-10" db="EMBL/GenBank/DDBJ databases">
        <title>Draft Genome Sequence of Prosthecomicrobium hirschii ATCC 27832.</title>
        <authorList>
            <person name="Daniel J."/>
            <person name="Givan S.A."/>
            <person name="Brun Y.V."/>
            <person name="Brown P.J."/>
        </authorList>
    </citation>
    <scope>NUCLEOTIDE SEQUENCE [LARGE SCALE GENOMIC DNA]</scope>
    <source>
        <strain evidence="14 15">16</strain>
    </source>
</reference>
<evidence type="ECO:0000256" key="5">
    <source>
        <dbReference type="ARBA" id="ARBA00022679"/>
    </source>
</evidence>
<dbReference type="STRING" id="665126.ABB55_10575"/>
<dbReference type="InterPro" id="IPR036890">
    <property type="entry name" value="HATPase_C_sf"/>
</dbReference>
<dbReference type="GO" id="GO:0005886">
    <property type="term" value="C:plasma membrane"/>
    <property type="evidence" value="ECO:0007669"/>
    <property type="project" value="TreeGrafter"/>
</dbReference>
<evidence type="ECO:0000256" key="10">
    <source>
        <dbReference type="ARBA" id="ARBA00023136"/>
    </source>
</evidence>
<keyword evidence="7" id="KW-0418">Kinase</keyword>
<dbReference type="InterPro" id="IPR036097">
    <property type="entry name" value="HisK_dim/P_sf"/>
</dbReference>
<evidence type="ECO:0000313" key="15">
    <source>
        <dbReference type="Proteomes" id="UP000048984"/>
    </source>
</evidence>
<keyword evidence="15" id="KW-1185">Reference proteome</keyword>
<dbReference type="PRINTS" id="PR00344">
    <property type="entry name" value="BCTRLSENSOR"/>
</dbReference>
<evidence type="ECO:0000256" key="6">
    <source>
        <dbReference type="ARBA" id="ARBA00022692"/>
    </source>
</evidence>
<evidence type="ECO:0000259" key="13">
    <source>
        <dbReference type="PROSITE" id="PS50885"/>
    </source>
</evidence>
<gene>
    <name evidence="14" type="ORF">ABB55_10575</name>
</gene>
<dbReference type="InterPro" id="IPR003660">
    <property type="entry name" value="HAMP_dom"/>
</dbReference>
<evidence type="ECO:0000256" key="2">
    <source>
        <dbReference type="ARBA" id="ARBA00004370"/>
    </source>
</evidence>
<dbReference type="Pfam" id="PF02518">
    <property type="entry name" value="HATPase_c"/>
    <property type="match status" value="1"/>
</dbReference>
<feature type="transmembrane region" description="Helical" evidence="11">
    <location>
        <begin position="162"/>
        <end position="185"/>
    </location>
</feature>
<evidence type="ECO:0000256" key="11">
    <source>
        <dbReference type="SAM" id="Phobius"/>
    </source>
</evidence>
<dbReference type="InterPro" id="IPR005467">
    <property type="entry name" value="His_kinase_dom"/>
</dbReference>
<keyword evidence="10 11" id="KW-0472">Membrane</keyword>
<dbReference type="Gene3D" id="1.10.287.130">
    <property type="match status" value="1"/>
</dbReference>
<name>A0A0P6W5N9_9HYPH</name>
<feature type="transmembrane region" description="Helical" evidence="11">
    <location>
        <begin position="12"/>
        <end position="33"/>
    </location>
</feature>
<comment type="caution">
    <text evidence="14">The sequence shown here is derived from an EMBL/GenBank/DDBJ whole genome shotgun (WGS) entry which is preliminary data.</text>
</comment>
<feature type="domain" description="Histidine kinase" evidence="12">
    <location>
        <begin position="245"/>
        <end position="447"/>
    </location>
</feature>
<dbReference type="AlphaFoldDB" id="A0A0P6W5N9"/>
<keyword evidence="8 11" id="KW-1133">Transmembrane helix</keyword>
<accession>A0A0P6W5N9</accession>
<dbReference type="GO" id="GO:0000155">
    <property type="term" value="F:phosphorelay sensor kinase activity"/>
    <property type="evidence" value="ECO:0007669"/>
    <property type="project" value="InterPro"/>
</dbReference>
<dbReference type="PANTHER" id="PTHR45436:SF5">
    <property type="entry name" value="SENSOR HISTIDINE KINASE TRCS"/>
    <property type="match status" value="1"/>
</dbReference>
<dbReference type="SMART" id="SM00387">
    <property type="entry name" value="HATPase_c"/>
    <property type="match status" value="1"/>
</dbReference>
<dbReference type="InterPro" id="IPR004358">
    <property type="entry name" value="Sig_transdc_His_kin-like_C"/>
</dbReference>
<dbReference type="PROSITE" id="PS50885">
    <property type="entry name" value="HAMP"/>
    <property type="match status" value="1"/>
</dbReference>
<keyword evidence="4" id="KW-0597">Phosphoprotein</keyword>
<protein>
    <recommendedName>
        <fullName evidence="3">histidine kinase</fullName>
        <ecNumber evidence="3">2.7.13.3</ecNumber>
    </recommendedName>
</protein>
<evidence type="ECO:0000313" key="14">
    <source>
        <dbReference type="EMBL" id="KPL52613.1"/>
    </source>
</evidence>
<comment type="catalytic activity">
    <reaction evidence="1">
        <text>ATP + protein L-histidine = ADP + protein N-phospho-L-histidine.</text>
        <dbReference type="EC" id="2.7.13.3"/>
    </reaction>
</comment>
<dbReference type="SUPFAM" id="SSF55874">
    <property type="entry name" value="ATPase domain of HSP90 chaperone/DNA topoisomerase II/histidine kinase"/>
    <property type="match status" value="1"/>
</dbReference>
<dbReference type="SUPFAM" id="SSF47384">
    <property type="entry name" value="Homodimeric domain of signal transducing histidine kinase"/>
    <property type="match status" value="1"/>
</dbReference>
<evidence type="ECO:0000256" key="9">
    <source>
        <dbReference type="ARBA" id="ARBA00023012"/>
    </source>
</evidence>
<keyword evidence="6 11" id="KW-0812">Transmembrane</keyword>
<evidence type="ECO:0000256" key="3">
    <source>
        <dbReference type="ARBA" id="ARBA00012438"/>
    </source>
</evidence>
<comment type="subcellular location">
    <subcellularLocation>
        <location evidence="2">Membrane</location>
    </subcellularLocation>
</comment>
<feature type="domain" description="HAMP" evidence="13">
    <location>
        <begin position="186"/>
        <end position="237"/>
    </location>
</feature>
<dbReference type="EMBL" id="LJYW01000001">
    <property type="protein sequence ID" value="KPL52613.1"/>
    <property type="molecule type" value="Genomic_DNA"/>
</dbReference>
<organism evidence="14 15">
    <name type="scientific">Prosthecodimorpha hirschii</name>
    <dbReference type="NCBI Taxonomy" id="665126"/>
    <lineage>
        <taxon>Bacteria</taxon>
        <taxon>Pseudomonadati</taxon>
        <taxon>Pseudomonadota</taxon>
        <taxon>Alphaproteobacteria</taxon>
        <taxon>Hyphomicrobiales</taxon>
        <taxon>Ancalomicrobiaceae</taxon>
        <taxon>Prosthecodimorpha</taxon>
    </lineage>
</organism>
<evidence type="ECO:0000256" key="4">
    <source>
        <dbReference type="ARBA" id="ARBA00022553"/>
    </source>
</evidence>
<proteinExistence type="predicted"/>